<reference evidence="1 2" key="1">
    <citation type="submission" date="2019-05" db="EMBL/GenBank/DDBJ databases">
        <title>Burkholderia sp. DHOD12, isolated from subtropical forest soil.</title>
        <authorList>
            <person name="Gao Z.-H."/>
            <person name="Qiu L.-H."/>
        </authorList>
    </citation>
    <scope>NUCLEOTIDE SEQUENCE [LARGE SCALE GENOMIC DNA]</scope>
    <source>
        <strain evidence="1 2">DHOD12</strain>
    </source>
</reference>
<gene>
    <name evidence="1" type="ORF">FAZ95_27710</name>
</gene>
<keyword evidence="2" id="KW-1185">Reference proteome</keyword>
<dbReference type="Proteomes" id="UP000298656">
    <property type="component" value="Chromosome 2"/>
</dbReference>
<protein>
    <submittedName>
        <fullName evidence="1">RNA-binding protein</fullName>
    </submittedName>
</protein>
<proteinExistence type="predicted"/>
<dbReference type="OrthoDB" id="8853072at2"/>
<accession>A0A4P8IX30</accession>
<sequence length="85" mass="9844">MANLWMENVDADTSEDEIKEFLIRYGFPPFDAIQYVPGTGQSPAVVLSFNNVEEEALRLLQPRIHNIFWRDRTIIVQVIPPEREG</sequence>
<dbReference type="EMBL" id="CP040078">
    <property type="protein sequence ID" value="QCP52897.1"/>
    <property type="molecule type" value="Genomic_DNA"/>
</dbReference>
<evidence type="ECO:0000313" key="2">
    <source>
        <dbReference type="Proteomes" id="UP000298656"/>
    </source>
</evidence>
<organism evidence="1 2">
    <name type="scientific">Trinickia violacea</name>
    <dbReference type="NCBI Taxonomy" id="2571746"/>
    <lineage>
        <taxon>Bacteria</taxon>
        <taxon>Pseudomonadati</taxon>
        <taxon>Pseudomonadota</taxon>
        <taxon>Betaproteobacteria</taxon>
        <taxon>Burkholderiales</taxon>
        <taxon>Burkholderiaceae</taxon>
        <taxon>Trinickia</taxon>
    </lineage>
</organism>
<dbReference type="SUPFAM" id="SSF54928">
    <property type="entry name" value="RNA-binding domain, RBD"/>
    <property type="match status" value="1"/>
</dbReference>
<dbReference type="GO" id="GO:0003676">
    <property type="term" value="F:nucleic acid binding"/>
    <property type="evidence" value="ECO:0007669"/>
    <property type="project" value="InterPro"/>
</dbReference>
<dbReference type="RefSeq" id="WP_137335668.1">
    <property type="nucleotide sequence ID" value="NZ_CP040078.1"/>
</dbReference>
<name>A0A4P8IX30_9BURK</name>
<dbReference type="InterPro" id="IPR035979">
    <property type="entry name" value="RBD_domain_sf"/>
</dbReference>
<evidence type="ECO:0000313" key="1">
    <source>
        <dbReference type="EMBL" id="QCP52897.1"/>
    </source>
</evidence>
<dbReference type="KEGG" id="tvl:FAZ95_27710"/>
<dbReference type="AlphaFoldDB" id="A0A4P8IX30"/>